<dbReference type="SUPFAM" id="SSF48452">
    <property type="entry name" value="TPR-like"/>
    <property type="match status" value="1"/>
</dbReference>
<gene>
    <name evidence="3" type="ORF">CLV80_103357</name>
</gene>
<reference evidence="3 4" key="1">
    <citation type="submission" date="2018-03" db="EMBL/GenBank/DDBJ databases">
        <title>Genomic Encyclopedia of Archaeal and Bacterial Type Strains, Phase II (KMG-II): from individual species to whole genera.</title>
        <authorList>
            <person name="Goeker M."/>
        </authorList>
    </citation>
    <scope>NUCLEOTIDE SEQUENCE [LARGE SCALE GENOMIC DNA]</scope>
    <source>
        <strain evidence="3 4">DSM 101533</strain>
    </source>
</reference>
<proteinExistence type="predicted"/>
<dbReference type="PANTHER" id="PTHR44858:SF1">
    <property type="entry name" value="UDP-N-ACETYLGLUCOSAMINE--PEPTIDE N-ACETYLGLUCOSAMINYLTRANSFERASE SPINDLY-RELATED"/>
    <property type="match status" value="1"/>
</dbReference>
<evidence type="ECO:0000256" key="1">
    <source>
        <dbReference type="ARBA" id="ARBA00022737"/>
    </source>
</evidence>
<keyword evidence="1" id="KW-0677">Repeat</keyword>
<dbReference type="SMART" id="SM00028">
    <property type="entry name" value="TPR"/>
    <property type="match status" value="3"/>
</dbReference>
<dbReference type="InterPro" id="IPR050498">
    <property type="entry name" value="Ycf3"/>
</dbReference>
<evidence type="ECO:0000313" key="4">
    <source>
        <dbReference type="Proteomes" id="UP000238007"/>
    </source>
</evidence>
<dbReference type="Pfam" id="PF13174">
    <property type="entry name" value="TPR_6"/>
    <property type="match status" value="1"/>
</dbReference>
<protein>
    <submittedName>
        <fullName evidence="3">Tetratricopeptide repeat protein</fullName>
    </submittedName>
</protein>
<dbReference type="Proteomes" id="UP000238007">
    <property type="component" value="Unassembled WGS sequence"/>
</dbReference>
<name>A0A2T0W248_9RHOB</name>
<dbReference type="InterPro" id="IPR011990">
    <property type="entry name" value="TPR-like_helical_dom_sf"/>
</dbReference>
<dbReference type="EMBL" id="PVTP01000003">
    <property type="protein sequence ID" value="PRY79025.1"/>
    <property type="molecule type" value="Genomic_DNA"/>
</dbReference>
<accession>A0A2T0W248</accession>
<dbReference type="AlphaFoldDB" id="A0A2T0W248"/>
<dbReference type="InterPro" id="IPR019734">
    <property type="entry name" value="TPR_rpt"/>
</dbReference>
<dbReference type="Pfam" id="PF13432">
    <property type="entry name" value="TPR_16"/>
    <property type="match status" value="1"/>
</dbReference>
<dbReference type="Gene3D" id="1.25.40.10">
    <property type="entry name" value="Tetratricopeptide repeat domain"/>
    <property type="match status" value="1"/>
</dbReference>
<sequence>MLAAFCVTLVVMVTLTHRIKRIVTALYLAVGISLPASAQETTLHNLYQELLDADDGSYARIEQQIVTQWDKSGSPAMDLLLRRGQDALRDGQVDAAVEHFTALVDHAPHFAGGYFGRATSYYLLGMTGPALDDVQRVLQIEPRHFQAIDGLAVIMEELNRPEDALELYQMILAINPQSVVTKDSIVRLQLQLEGQAL</sequence>
<dbReference type="PANTHER" id="PTHR44858">
    <property type="entry name" value="TETRATRICOPEPTIDE REPEAT PROTEIN 6"/>
    <property type="match status" value="1"/>
</dbReference>
<keyword evidence="2" id="KW-0802">TPR repeat</keyword>
<keyword evidence="4" id="KW-1185">Reference proteome</keyword>
<evidence type="ECO:0000256" key="2">
    <source>
        <dbReference type="ARBA" id="ARBA00022803"/>
    </source>
</evidence>
<organism evidence="3 4">
    <name type="scientific">Yoonia maritima</name>
    <dbReference type="NCBI Taxonomy" id="1435347"/>
    <lineage>
        <taxon>Bacteria</taxon>
        <taxon>Pseudomonadati</taxon>
        <taxon>Pseudomonadota</taxon>
        <taxon>Alphaproteobacteria</taxon>
        <taxon>Rhodobacterales</taxon>
        <taxon>Paracoccaceae</taxon>
        <taxon>Yoonia</taxon>
    </lineage>
</organism>
<evidence type="ECO:0000313" key="3">
    <source>
        <dbReference type="EMBL" id="PRY79025.1"/>
    </source>
</evidence>
<comment type="caution">
    <text evidence="3">The sequence shown here is derived from an EMBL/GenBank/DDBJ whole genome shotgun (WGS) entry which is preliminary data.</text>
</comment>